<evidence type="ECO:0000256" key="3">
    <source>
        <dbReference type="ARBA" id="ARBA00022692"/>
    </source>
</evidence>
<reference evidence="7 8" key="1">
    <citation type="submission" date="2019-03" db="EMBL/GenBank/DDBJ databases">
        <title>The genome sequence of Candidatus Serratia symbiotica strain IS.</title>
        <authorList>
            <person name="Nikoh N."/>
            <person name="Koga R."/>
            <person name="Oshima K."/>
            <person name="Hattori M."/>
            <person name="Fukatsu T."/>
        </authorList>
    </citation>
    <scope>NUCLEOTIDE SEQUENCE [LARGE SCALE GENOMIC DNA]</scope>
    <source>
        <strain evidence="7 8">IS</strain>
    </source>
</reference>
<feature type="transmembrane region" description="Helical" evidence="6">
    <location>
        <begin position="68"/>
        <end position="93"/>
    </location>
</feature>
<comment type="subcellular location">
    <subcellularLocation>
        <location evidence="1">Membrane</location>
        <topology evidence="1">Multi-pass membrane protein</topology>
    </subcellularLocation>
</comment>
<feature type="transmembrane region" description="Helical" evidence="6">
    <location>
        <begin position="99"/>
        <end position="121"/>
    </location>
</feature>
<dbReference type="Pfam" id="PF04241">
    <property type="entry name" value="DUF423"/>
    <property type="match status" value="1"/>
</dbReference>
<dbReference type="AlphaFoldDB" id="A0A455VL52"/>
<evidence type="ECO:0000313" key="7">
    <source>
        <dbReference type="EMBL" id="BBI92270.1"/>
    </source>
</evidence>
<organism evidence="7 8">
    <name type="scientific">Serratia symbiotica</name>
    <dbReference type="NCBI Taxonomy" id="138074"/>
    <lineage>
        <taxon>Bacteria</taxon>
        <taxon>Pseudomonadati</taxon>
        <taxon>Pseudomonadota</taxon>
        <taxon>Gammaproteobacteria</taxon>
        <taxon>Enterobacterales</taxon>
        <taxon>Yersiniaceae</taxon>
        <taxon>Serratia</taxon>
    </lineage>
</organism>
<evidence type="ECO:0000256" key="2">
    <source>
        <dbReference type="ARBA" id="ARBA00009694"/>
    </source>
</evidence>
<dbReference type="NCBIfam" id="NF008125">
    <property type="entry name" value="PRK10873.1"/>
    <property type="match status" value="1"/>
</dbReference>
<accession>A0A455VL52</accession>
<keyword evidence="3 6" id="KW-0812">Transmembrane</keyword>
<evidence type="ECO:0000256" key="1">
    <source>
        <dbReference type="ARBA" id="ARBA00004141"/>
    </source>
</evidence>
<evidence type="ECO:0000256" key="5">
    <source>
        <dbReference type="ARBA" id="ARBA00023136"/>
    </source>
</evidence>
<dbReference type="Proteomes" id="UP000324392">
    <property type="component" value="Chromosome"/>
</dbReference>
<dbReference type="EMBL" id="AP019531">
    <property type="protein sequence ID" value="BBI92270.1"/>
    <property type="molecule type" value="Genomic_DNA"/>
</dbReference>
<comment type="similarity">
    <text evidence="2">Belongs to the UPF0382 family.</text>
</comment>
<evidence type="ECO:0000256" key="4">
    <source>
        <dbReference type="ARBA" id="ARBA00022989"/>
    </source>
</evidence>
<dbReference type="RefSeq" id="WP_006708909.1">
    <property type="nucleotide sequence ID" value="NZ_AP019531.1"/>
</dbReference>
<protein>
    <submittedName>
        <fullName evidence="7">Conserved inner membrane protein</fullName>
    </submittedName>
</protein>
<gene>
    <name evidence="7" type="primary">ygdD</name>
    <name evidence="7" type="ORF">SSYIS1_19150</name>
</gene>
<proteinExistence type="inferred from homology"/>
<dbReference type="GO" id="GO:0005886">
    <property type="term" value="C:plasma membrane"/>
    <property type="evidence" value="ECO:0007669"/>
    <property type="project" value="TreeGrafter"/>
</dbReference>
<dbReference type="PANTHER" id="PTHR43461">
    <property type="entry name" value="TRANSMEMBRANE PROTEIN 256"/>
    <property type="match status" value="1"/>
</dbReference>
<keyword evidence="4 6" id="KW-1133">Transmembrane helix</keyword>
<evidence type="ECO:0000256" key="6">
    <source>
        <dbReference type="SAM" id="Phobius"/>
    </source>
</evidence>
<dbReference type="InterPro" id="IPR006696">
    <property type="entry name" value="DUF423"/>
</dbReference>
<feature type="transmembrane region" description="Helical" evidence="6">
    <location>
        <begin position="43"/>
        <end position="61"/>
    </location>
</feature>
<dbReference type="PANTHER" id="PTHR43461:SF1">
    <property type="entry name" value="TRANSMEMBRANE PROTEIN 256"/>
    <property type="match status" value="1"/>
</dbReference>
<sequence length="131" mass="14061">MSSRSMLVFAAISGLVFVALGALGAHVLGGTIGPNEMAWVRTALEYQGFHTLTILALAVVMQSRVSLWFYWCGALLALGTVLFSGSLYCLALLHLKICVYITPVGGVCFLIGWVLMLIGALRLRTEAGCHE</sequence>
<name>A0A455VL52_9GAMM</name>
<evidence type="ECO:0000313" key="8">
    <source>
        <dbReference type="Proteomes" id="UP000324392"/>
    </source>
</evidence>
<keyword evidence="5 6" id="KW-0472">Membrane</keyword>